<dbReference type="PANTHER" id="PTHR43309:SF4">
    <property type="entry name" value="CARBOXYLTRANSFERASE DOMAIN-CONTAINING PROTEIN"/>
    <property type="match status" value="1"/>
</dbReference>
<dbReference type="EMBL" id="BMIJ01000003">
    <property type="protein sequence ID" value="GGB89446.1"/>
    <property type="molecule type" value="Genomic_DNA"/>
</dbReference>
<dbReference type="InterPro" id="IPR003778">
    <property type="entry name" value="CT_A_B"/>
</dbReference>
<keyword evidence="1" id="KW-0547">Nucleotide-binding</keyword>
<dbReference type="RefSeq" id="WP_188746796.1">
    <property type="nucleotide sequence ID" value="NZ_BMIJ01000003.1"/>
</dbReference>
<dbReference type="SMART" id="SM00797">
    <property type="entry name" value="AHS2"/>
    <property type="match status" value="1"/>
</dbReference>
<keyword evidence="6" id="KW-1185">Reference proteome</keyword>
<dbReference type="Gene3D" id="2.40.100.10">
    <property type="entry name" value="Cyclophilin-like"/>
    <property type="match status" value="1"/>
</dbReference>
<evidence type="ECO:0000259" key="4">
    <source>
        <dbReference type="SMART" id="SM00797"/>
    </source>
</evidence>
<comment type="caution">
    <text evidence="5">The sequence shown here is derived from an EMBL/GenBank/DDBJ whole genome shotgun (WGS) entry which is preliminary data.</text>
</comment>
<reference evidence="6" key="1">
    <citation type="journal article" date="2019" name="Int. J. Syst. Evol. Microbiol.">
        <title>The Global Catalogue of Microorganisms (GCM) 10K type strain sequencing project: providing services to taxonomists for standard genome sequencing and annotation.</title>
        <authorList>
            <consortium name="The Broad Institute Genomics Platform"/>
            <consortium name="The Broad Institute Genome Sequencing Center for Infectious Disease"/>
            <person name="Wu L."/>
            <person name="Ma J."/>
        </authorList>
    </citation>
    <scope>NUCLEOTIDE SEQUENCE [LARGE SCALE GENOMIC DNA]</scope>
    <source>
        <strain evidence="6">CGMCC 1.15341</strain>
    </source>
</reference>
<keyword evidence="2 5" id="KW-0378">Hydrolase</keyword>
<dbReference type="Proteomes" id="UP000629025">
    <property type="component" value="Unassembled WGS sequence"/>
</dbReference>
<dbReference type="NCBIfam" id="TIGR00724">
    <property type="entry name" value="urea_amlyse_rel"/>
    <property type="match status" value="1"/>
</dbReference>
<dbReference type="InterPro" id="IPR052708">
    <property type="entry name" value="PxpC"/>
</dbReference>
<evidence type="ECO:0000313" key="5">
    <source>
        <dbReference type="EMBL" id="GGB89446.1"/>
    </source>
</evidence>
<name>A0ABQ1KA21_9GAMM</name>
<sequence length="313" mass="33878">MSGFKVRQPGLMTLITDGGRIGHHRIGLTTGGPLDPTAFAWANRLLGNDPTATALEVSIGGLVLEAEVDTWLVLTGGELPLKINGQEVERWHAHRVKAGDRIEAGFSQMGARGYLAVSGGFDIQPMFGSTATVQREKLGGLNGQKLQSGDLLPCAPATDGSGFRLPKRYQPNYRDAAPLRVILGYQQDAFSAVQKQLFFTSTYRISDRADRMGYRLEGPAIPPSINGILSEGICLGAIQVPSDGQPIVLLNDRQTIGGYPKIGSLFSQDLARLAQMLPGTEISFTPFTQDEAHNQLLLNQRYYSMIEPIAVTP</sequence>
<proteinExistence type="predicted"/>
<dbReference type="Pfam" id="PF02626">
    <property type="entry name" value="CT_A_B"/>
    <property type="match status" value="1"/>
</dbReference>
<evidence type="ECO:0000256" key="1">
    <source>
        <dbReference type="ARBA" id="ARBA00022741"/>
    </source>
</evidence>
<dbReference type="GO" id="GO:0016787">
    <property type="term" value="F:hydrolase activity"/>
    <property type="evidence" value="ECO:0007669"/>
    <property type="project" value="UniProtKB-KW"/>
</dbReference>
<evidence type="ECO:0000256" key="2">
    <source>
        <dbReference type="ARBA" id="ARBA00022801"/>
    </source>
</evidence>
<keyword evidence="3" id="KW-0067">ATP-binding</keyword>
<accession>A0ABQ1KA21</accession>
<evidence type="ECO:0000256" key="3">
    <source>
        <dbReference type="ARBA" id="ARBA00022840"/>
    </source>
</evidence>
<dbReference type="SUPFAM" id="SSF50891">
    <property type="entry name" value="Cyclophilin-like"/>
    <property type="match status" value="1"/>
</dbReference>
<gene>
    <name evidence="5" type="primary">ybgK</name>
    <name evidence="5" type="ORF">GCM10011352_14320</name>
</gene>
<organism evidence="5 6">
    <name type="scientific">Marinobacterium zhoushanense</name>
    <dbReference type="NCBI Taxonomy" id="1679163"/>
    <lineage>
        <taxon>Bacteria</taxon>
        <taxon>Pseudomonadati</taxon>
        <taxon>Pseudomonadota</taxon>
        <taxon>Gammaproteobacteria</taxon>
        <taxon>Oceanospirillales</taxon>
        <taxon>Oceanospirillaceae</taxon>
        <taxon>Marinobacterium</taxon>
    </lineage>
</organism>
<dbReference type="PANTHER" id="PTHR43309">
    <property type="entry name" value="5-OXOPROLINASE SUBUNIT C"/>
    <property type="match status" value="1"/>
</dbReference>
<feature type="domain" description="Carboxyltransferase" evidence="4">
    <location>
        <begin position="25"/>
        <end position="302"/>
    </location>
</feature>
<evidence type="ECO:0000313" key="6">
    <source>
        <dbReference type="Proteomes" id="UP000629025"/>
    </source>
</evidence>
<dbReference type="InterPro" id="IPR029000">
    <property type="entry name" value="Cyclophilin-like_dom_sf"/>
</dbReference>
<protein>
    <submittedName>
        <fullName evidence="5">Allophanate hydrolase</fullName>
    </submittedName>
</protein>